<evidence type="ECO:0000313" key="3">
    <source>
        <dbReference type="Proteomes" id="UP000187209"/>
    </source>
</evidence>
<accession>A0A1R2CMJ2</accession>
<dbReference type="OrthoDB" id="10263316at2759"/>
<evidence type="ECO:0000313" key="2">
    <source>
        <dbReference type="EMBL" id="OMJ90229.1"/>
    </source>
</evidence>
<sequence>MSTSYKSVKIKRKPTEDDIFDDELESDYILEQEGDIKNFLKSKYKISCPKYNQFGEIISHSVIGPTSLFKTSSKNLQSSAKKPGNNSKVKKKEGEVNPNIRYKEILSQLSELKNSSISTNPNNTSKISDNKKFPADRQGIVLKNFQRTVNYWKNLEKKLATKSKRNNTKEVLYTRSSSYYNSSKTPERAIKGGGNSIENRLMWYMKLREDTDAEKYETFLPVGSQQGGLYTRVQLKNTSKTPTLYKTSDEKINDEEMIQLSEEDLDALQVIGVSKLPLEIAAVDKVGCQYLKPELLDLNKDEEVIEEHYDRKVKSRLS</sequence>
<dbReference type="EMBL" id="MPUH01000107">
    <property type="protein sequence ID" value="OMJ90229.1"/>
    <property type="molecule type" value="Genomic_DNA"/>
</dbReference>
<feature type="region of interest" description="Disordered" evidence="1">
    <location>
        <begin position="76"/>
        <end position="96"/>
    </location>
</feature>
<comment type="caution">
    <text evidence="2">The sequence shown here is derived from an EMBL/GenBank/DDBJ whole genome shotgun (WGS) entry which is preliminary data.</text>
</comment>
<dbReference type="Proteomes" id="UP000187209">
    <property type="component" value="Unassembled WGS sequence"/>
</dbReference>
<protein>
    <submittedName>
        <fullName evidence="2">Uncharacterized protein</fullName>
    </submittedName>
</protein>
<dbReference type="AlphaFoldDB" id="A0A1R2CMJ2"/>
<name>A0A1R2CMJ2_9CILI</name>
<reference evidence="2 3" key="1">
    <citation type="submission" date="2016-11" db="EMBL/GenBank/DDBJ databases">
        <title>The macronuclear genome of Stentor coeruleus: a giant cell with tiny introns.</title>
        <authorList>
            <person name="Slabodnick M."/>
            <person name="Ruby J.G."/>
            <person name="Reiff S.B."/>
            <person name="Swart E.C."/>
            <person name="Gosai S."/>
            <person name="Prabakaran S."/>
            <person name="Witkowska E."/>
            <person name="Larue G.E."/>
            <person name="Fisher S."/>
            <person name="Freeman R.M."/>
            <person name="Gunawardena J."/>
            <person name="Chu W."/>
            <person name="Stover N.A."/>
            <person name="Gregory B.D."/>
            <person name="Nowacki M."/>
            <person name="Derisi J."/>
            <person name="Roy S.W."/>
            <person name="Marshall W.F."/>
            <person name="Sood P."/>
        </authorList>
    </citation>
    <scope>NUCLEOTIDE SEQUENCE [LARGE SCALE GENOMIC DNA]</scope>
    <source>
        <strain evidence="2">WM001</strain>
    </source>
</reference>
<evidence type="ECO:0000256" key="1">
    <source>
        <dbReference type="SAM" id="MobiDB-lite"/>
    </source>
</evidence>
<proteinExistence type="predicted"/>
<organism evidence="2 3">
    <name type="scientific">Stentor coeruleus</name>
    <dbReference type="NCBI Taxonomy" id="5963"/>
    <lineage>
        <taxon>Eukaryota</taxon>
        <taxon>Sar</taxon>
        <taxon>Alveolata</taxon>
        <taxon>Ciliophora</taxon>
        <taxon>Postciliodesmatophora</taxon>
        <taxon>Heterotrichea</taxon>
        <taxon>Heterotrichida</taxon>
        <taxon>Stentoridae</taxon>
        <taxon>Stentor</taxon>
    </lineage>
</organism>
<keyword evidence="3" id="KW-1185">Reference proteome</keyword>
<gene>
    <name evidence="2" type="ORF">SteCoe_7427</name>
</gene>